<feature type="region of interest" description="Disordered" evidence="1">
    <location>
        <begin position="151"/>
        <end position="177"/>
    </location>
</feature>
<dbReference type="EMBL" id="UYRU01055382">
    <property type="protein sequence ID" value="VDN13026.1"/>
    <property type="molecule type" value="Genomic_DNA"/>
</dbReference>
<proteinExistence type="predicted"/>
<dbReference type="Proteomes" id="UP000281553">
    <property type="component" value="Unassembled WGS sequence"/>
</dbReference>
<protein>
    <submittedName>
        <fullName evidence="2">Uncharacterized protein</fullName>
    </submittedName>
</protein>
<evidence type="ECO:0000256" key="1">
    <source>
        <dbReference type="SAM" id="MobiDB-lite"/>
    </source>
</evidence>
<dbReference type="AlphaFoldDB" id="A0A3P7P4P2"/>
<reference evidence="2 3" key="1">
    <citation type="submission" date="2018-11" db="EMBL/GenBank/DDBJ databases">
        <authorList>
            <consortium name="Pathogen Informatics"/>
        </authorList>
    </citation>
    <scope>NUCLEOTIDE SEQUENCE [LARGE SCALE GENOMIC DNA]</scope>
</reference>
<accession>A0A3P7P4P2</accession>
<gene>
    <name evidence="2" type="ORF">DILT_LOCUS8857</name>
</gene>
<name>A0A3P7P4P2_DIBLA</name>
<organism evidence="2 3">
    <name type="scientific">Dibothriocephalus latus</name>
    <name type="common">Fish tapeworm</name>
    <name type="synonym">Diphyllobothrium latum</name>
    <dbReference type="NCBI Taxonomy" id="60516"/>
    <lineage>
        <taxon>Eukaryota</taxon>
        <taxon>Metazoa</taxon>
        <taxon>Spiralia</taxon>
        <taxon>Lophotrochozoa</taxon>
        <taxon>Platyhelminthes</taxon>
        <taxon>Cestoda</taxon>
        <taxon>Eucestoda</taxon>
        <taxon>Diphyllobothriidea</taxon>
        <taxon>Diphyllobothriidae</taxon>
        <taxon>Dibothriocephalus</taxon>
    </lineage>
</organism>
<sequence>MPRRRAATVTDTEKVKAFVEILYRGRSAVSCNTGAELTALLATSTNDRRRLLLLEANGKSIRLRKTKKNAKAPLEPGRGGRTVKRLKLAKLTDCRQLQDTGAWGENLLLLQFRTGRSSKPAKKPDEVVVLRFQDDQKMAQFQNMVRGVREVSGPVDSQPPAAEGPGQKGKVKWGKAEETKPGSAVSFHVHLFHLLIFLFTDNSITPQPVRGTQSGNLINVKLT</sequence>
<keyword evidence="3" id="KW-1185">Reference proteome</keyword>
<evidence type="ECO:0000313" key="3">
    <source>
        <dbReference type="Proteomes" id="UP000281553"/>
    </source>
</evidence>
<dbReference type="OrthoDB" id="6258908at2759"/>
<evidence type="ECO:0000313" key="2">
    <source>
        <dbReference type="EMBL" id="VDN13026.1"/>
    </source>
</evidence>